<gene>
    <name evidence="2" type="ORF">CUR178_01506</name>
</gene>
<dbReference type="EMBL" id="JAFHKP010000034">
    <property type="protein sequence ID" value="KAG5468671.1"/>
    <property type="molecule type" value="Genomic_DNA"/>
</dbReference>
<reference evidence="2 3" key="1">
    <citation type="submission" date="2021-02" db="EMBL/GenBank/DDBJ databases">
        <title>Leishmania (Mundinia) enrietti genome sequencing and assembly.</title>
        <authorList>
            <person name="Almutairi H."/>
            <person name="Gatherer D."/>
        </authorList>
    </citation>
    <scope>NUCLEOTIDE SEQUENCE [LARGE SCALE GENOMIC DNA]</scope>
    <source>
        <strain evidence="2">CUR178</strain>
    </source>
</reference>
<name>A0A836H0M7_LEIEN</name>
<dbReference type="PANTHER" id="PTHR37743:SF1">
    <property type="entry name" value="ARM REPEAT SUPERFAMILY PROTEIN"/>
    <property type="match status" value="1"/>
</dbReference>
<dbReference type="Proteomes" id="UP000674179">
    <property type="component" value="Chromosome 34"/>
</dbReference>
<sequence>MNASSLILTPSARQRGDASAASPLISSSLLVDVVPFEASLQRLLYEKVSSDEQMCSYSVQQAYRGILYGVRATTLELTGVRPLNANHEDASAAPNDGAAHLDTASVTTSTDACVLRGWQVVLYRMALAATRSSADLECIIFLSTRILCDRASAHGQGNERPCCTREWTHALLQGLPLRGAPKGDSDHYELDSRFARLVRTSRRYQLGFILLLSNTLRMLATGHVEGQRLCADHTELFTGIAQDMVPTVAHYVEESMREGALHIAKKADSDGTAALPNRLAVELNNLVVHSVYWLTTDVLSAHMDAEVDVSADAMGIACKPRSQRKRPLVLDRDQPACLWGCVTVVRNALRRGLRWLAEEVDNRSSRGAAGTAAALLSAVSQQLEYFFTDVLKRQELLESSMLRARREFGGVTSTNTRSLTELMWANTLQMSFLVRNLTRTWVAVHGGLGLSTAAADLILRTHRDVLMCMASTLLRVPALEDSKENERATFMATDAALGACLALVTAAPTAALQADLWAADCVVTQQIYALLVQRTFRYRDARVLRLAALLSRAILDAAVRGGALAGFAADSSDQLLELLESEDDAASRCAGELLCVSILEHPYRLIPALFRMLQHGSAVTRRHVLELLCHLPDLVSGQCAAAQGTTEEHPSRPNEPSLVAPCCGDNAKSVGERRRSVLRLLAENLLLQLRDEELCVRLLSSSLFAKVYPDDVLLPLLNLCMQRDDTGRKRSAVLSALTAVVTAHTDAAKTYLSLLQCGYQCYAAAIGSVPSGTADSGGTVMADERGRTEQCPAEVRRPTPQTPGDILSQALLYSADDAAGEMDDLSSAPAPTSNSVDEAGVSSGAHTGSRRRKESHLQSALLTLTDSFVRAAAPRWTYACHSLPLLRFLARQANPSSSVGADNHASDSAASAEEWVQWVIKYILRLTATLTGSMDVGLSEVGLRGVRSTHLGAIWDTFFARTPVTEGTPCDMWTRIVCGAGGIDGEGARESASVHAVLLPLLCLRSCARSTFAVADVAFDRNGVEPSEEGGDGDDLASVLRRLWFVLWRGVTSEAGSGAMWLSAHPDIQRVALEVLCRFPAVLFFNAWARWTSEYAQDGQAATAVTAPESELSPPMLFAYRVYLFGVSSYLAAASVQIASRQSGSSESISAAATAECGGGWTTDLRAALEHRVTLERLLNFTLPQWLTEEGEETSAVWSWTQGGGQEEAAGATGPRALVSQCSIEKMQSMRQRLCVAAVDAAAVVGVAALTHHDAFSTPSSPQNPGDGVASALRALRHSLLEAPLSGLARAYRDSDLREKSVGRHGQDDADSGRNWTLLLVRFQLCLRVHECTLRSIALHPVDAKGLLLCWFRGFLRLFVEVSNAACRSLAGRGHECRAAVEACSVIFQAVLLARRIAGATASALTNSAAGESSAAPSLLSRLAWEEREALVSFSVGCVRFTASAAVQTVGVRLFSAILVAAPELFVYTEALSTQSPTSTPPISFGSSASCRSAFSDTQRPLSCAVSALQSIALMHGDRPTRVLAEEVLQMLQKAATASCPLA</sequence>
<feature type="region of interest" description="Disordered" evidence="1">
    <location>
        <begin position="821"/>
        <end position="853"/>
    </location>
</feature>
<evidence type="ECO:0000256" key="1">
    <source>
        <dbReference type="SAM" id="MobiDB-lite"/>
    </source>
</evidence>
<evidence type="ECO:0000313" key="2">
    <source>
        <dbReference type="EMBL" id="KAG5468671.1"/>
    </source>
</evidence>
<dbReference type="OrthoDB" id="79603at2759"/>
<dbReference type="GeneID" id="94168785"/>
<protein>
    <submittedName>
        <fullName evidence="2">Uncharacterized protein</fullName>
    </submittedName>
</protein>
<dbReference type="KEGG" id="lenr:94168785"/>
<keyword evidence="3" id="KW-1185">Reference proteome</keyword>
<feature type="region of interest" description="Disordered" evidence="1">
    <location>
        <begin position="785"/>
        <end position="804"/>
    </location>
</feature>
<dbReference type="RefSeq" id="XP_067689378.1">
    <property type="nucleotide sequence ID" value="XM_067833275.1"/>
</dbReference>
<comment type="caution">
    <text evidence="2">The sequence shown here is derived from an EMBL/GenBank/DDBJ whole genome shotgun (WGS) entry which is preliminary data.</text>
</comment>
<organism evidence="2 3">
    <name type="scientific">Leishmania enriettii</name>
    <dbReference type="NCBI Taxonomy" id="5663"/>
    <lineage>
        <taxon>Eukaryota</taxon>
        <taxon>Discoba</taxon>
        <taxon>Euglenozoa</taxon>
        <taxon>Kinetoplastea</taxon>
        <taxon>Metakinetoplastina</taxon>
        <taxon>Trypanosomatida</taxon>
        <taxon>Trypanosomatidae</taxon>
        <taxon>Leishmaniinae</taxon>
        <taxon>Leishmania</taxon>
    </lineage>
</organism>
<dbReference type="InterPro" id="IPR016024">
    <property type="entry name" value="ARM-type_fold"/>
</dbReference>
<evidence type="ECO:0000313" key="3">
    <source>
        <dbReference type="Proteomes" id="UP000674179"/>
    </source>
</evidence>
<dbReference type="PANTHER" id="PTHR37743">
    <property type="entry name" value="ARM REPEAT SUPERFAMILY PROTEIN"/>
    <property type="match status" value="1"/>
</dbReference>
<proteinExistence type="predicted"/>
<accession>A0A836H0M7</accession>
<dbReference type="SUPFAM" id="SSF48371">
    <property type="entry name" value="ARM repeat"/>
    <property type="match status" value="1"/>
</dbReference>